<dbReference type="AlphaFoldDB" id="A0A8A3PCP7"/>
<dbReference type="PANTHER" id="PTHR40460">
    <property type="entry name" value="CHROMOSOME 1, WHOLE GENOME SHOTGUN SEQUENCE"/>
    <property type="match status" value="1"/>
</dbReference>
<keyword evidence="3" id="KW-1185">Reference proteome</keyword>
<dbReference type="EMBL" id="CP063407">
    <property type="protein sequence ID" value="QSZ32858.1"/>
    <property type="molecule type" value="Genomic_DNA"/>
</dbReference>
<reference evidence="2" key="1">
    <citation type="submission" date="2020-10" db="EMBL/GenBank/DDBJ databases">
        <title>Genome Sequence of Monilinia vaccinii-corymbosi Sheds Light on Mummy Berry Disease Infection of Blueberry and Mating Type.</title>
        <authorList>
            <person name="Yow A.G."/>
            <person name="Zhang Y."/>
            <person name="Bansal K."/>
            <person name="Eacker S.M."/>
            <person name="Sullivan S."/>
            <person name="Liachko I."/>
            <person name="Cubeta M.A."/>
            <person name="Rollins J.A."/>
            <person name="Ashrafi H."/>
        </authorList>
    </citation>
    <scope>NUCLEOTIDE SEQUENCE</scope>
    <source>
        <strain evidence="2">RL-1</strain>
    </source>
</reference>
<evidence type="ECO:0000313" key="3">
    <source>
        <dbReference type="Proteomes" id="UP000672032"/>
    </source>
</evidence>
<feature type="compositionally biased region" description="Basic and acidic residues" evidence="1">
    <location>
        <begin position="32"/>
        <end position="42"/>
    </location>
</feature>
<gene>
    <name evidence="2" type="ORF">DSL72_002438</name>
</gene>
<evidence type="ECO:0008006" key="4">
    <source>
        <dbReference type="Google" id="ProtNLM"/>
    </source>
</evidence>
<dbReference type="PANTHER" id="PTHR40460:SF1">
    <property type="entry name" value="CSBD-LIKE DOMAIN-CONTAINING PROTEIN"/>
    <property type="match status" value="1"/>
</dbReference>
<evidence type="ECO:0000313" key="2">
    <source>
        <dbReference type="EMBL" id="QSZ32858.1"/>
    </source>
</evidence>
<proteinExistence type="predicted"/>
<dbReference type="SUPFAM" id="SSF69047">
    <property type="entry name" value="Hypothetical protein YjbJ"/>
    <property type="match status" value="1"/>
</dbReference>
<dbReference type="OrthoDB" id="5309565at2759"/>
<accession>A0A8A3PCP7</accession>
<feature type="compositionally biased region" description="Low complexity" evidence="1">
    <location>
        <begin position="53"/>
        <end position="69"/>
    </location>
</feature>
<protein>
    <recommendedName>
        <fullName evidence="4">CsbD-like domain-containing protein</fullName>
    </recommendedName>
</protein>
<feature type="region of interest" description="Disordered" evidence="1">
    <location>
        <begin position="31"/>
        <end position="171"/>
    </location>
</feature>
<organism evidence="2 3">
    <name type="scientific">Monilinia vaccinii-corymbosi</name>
    <dbReference type="NCBI Taxonomy" id="61207"/>
    <lineage>
        <taxon>Eukaryota</taxon>
        <taxon>Fungi</taxon>
        <taxon>Dikarya</taxon>
        <taxon>Ascomycota</taxon>
        <taxon>Pezizomycotina</taxon>
        <taxon>Leotiomycetes</taxon>
        <taxon>Helotiales</taxon>
        <taxon>Sclerotiniaceae</taxon>
        <taxon>Monilinia</taxon>
    </lineage>
</organism>
<dbReference type="InterPro" id="IPR036629">
    <property type="entry name" value="YjbJ_sf"/>
</dbReference>
<feature type="compositionally biased region" description="Basic and acidic residues" evidence="1">
    <location>
        <begin position="143"/>
        <end position="156"/>
    </location>
</feature>
<evidence type="ECO:0000256" key="1">
    <source>
        <dbReference type="SAM" id="MobiDB-lite"/>
    </source>
</evidence>
<feature type="compositionally biased region" description="Low complexity" evidence="1">
    <location>
        <begin position="132"/>
        <end position="141"/>
    </location>
</feature>
<name>A0A8A3PCP7_9HELO</name>
<dbReference type="Proteomes" id="UP000672032">
    <property type="component" value="Chromosome 3"/>
</dbReference>
<sequence length="171" mass="17688">MSDKDTSTLQSYIDSAAGAAQSVLGAITGSTADKESGAEKSHQATLKNEASHAGASLGGYSVSSSGAVAENDPARQQGAWNQTVGSGKEFVGGVLGSEGLKREGREQNAEGRGQQAQGQVRDLGTGVKDRVQGFVGAAVAGGEEERQRRRDQHDVGKSLQRGVESELTKEE</sequence>
<feature type="compositionally biased region" description="Basic and acidic residues" evidence="1">
    <location>
        <begin position="99"/>
        <end position="109"/>
    </location>
</feature>